<dbReference type="GO" id="GO:0016887">
    <property type="term" value="F:ATP hydrolysis activity"/>
    <property type="evidence" value="ECO:0007669"/>
    <property type="project" value="InterPro"/>
</dbReference>
<dbReference type="InterPro" id="IPR038729">
    <property type="entry name" value="Rad50/SbcC_AAA"/>
</dbReference>
<keyword evidence="1" id="KW-0175">Coiled coil</keyword>
<sequence>MKTKRILIKNLFGIKETELDGSCVEITGKNGTGKTSVIDAIRYALTNDSERDYIVRNGESEGEILIETDTGLSINRKKRSQQADYKSVKDNGQTVQRPESFLNKLFTPMQLNPVEFASLPKQEQNRIILDLIEFDWDLNWIREKFGEIPEGVNYEQNILQVLEQIQADNGVYFTRRQDLNREIRNNRAFIEDIAKDLPVNYNAEQWKNYNLGEKYQYIAKIKDENNKIQRAKGFIDSYNNKIRGYEADKEIAIAAEEKTIASERESLLSSIERMKAEIKAAEEKCNGLNGKLEDKKKIVNAEYEAKVAKLDGDMQIAKKYSDKEIIDISELEAEADNAANMIKHLNEYERMADMQRKNENLKKQSEELTEKIELARSLPGEILKDAVLPIENLTVKDGIPLINGLPVSNLSEGEKLDLCVDVAISKPNALQIILIDGAEKLSDENRARLYNKCKEKGLQFIATRTTNENELEVTVL</sequence>
<dbReference type="SUPFAM" id="SSF52540">
    <property type="entry name" value="P-loop containing nucleoside triphosphate hydrolases"/>
    <property type="match status" value="1"/>
</dbReference>
<dbReference type="EMBL" id="BK014753">
    <property type="protein sequence ID" value="DAD74132.1"/>
    <property type="molecule type" value="Genomic_DNA"/>
</dbReference>
<dbReference type="GO" id="GO:0006302">
    <property type="term" value="P:double-strand break repair"/>
    <property type="evidence" value="ECO:0007669"/>
    <property type="project" value="InterPro"/>
</dbReference>
<evidence type="ECO:0000256" key="1">
    <source>
        <dbReference type="SAM" id="Coils"/>
    </source>
</evidence>
<evidence type="ECO:0000313" key="3">
    <source>
        <dbReference type="EMBL" id="DAD74132.1"/>
    </source>
</evidence>
<name>A0A8S5LVY1_9CAUD</name>
<proteinExistence type="predicted"/>
<dbReference type="Gene3D" id="3.40.50.300">
    <property type="entry name" value="P-loop containing nucleotide triphosphate hydrolases"/>
    <property type="match status" value="1"/>
</dbReference>
<dbReference type="PANTHER" id="PTHR32114">
    <property type="entry name" value="ABC TRANSPORTER ABCH.3"/>
    <property type="match status" value="1"/>
</dbReference>
<dbReference type="Pfam" id="PF13476">
    <property type="entry name" value="AAA_23"/>
    <property type="match status" value="1"/>
</dbReference>
<accession>A0A8S5LVY1</accession>
<evidence type="ECO:0000259" key="2">
    <source>
        <dbReference type="Pfam" id="PF13476"/>
    </source>
</evidence>
<dbReference type="PANTHER" id="PTHR32114:SF2">
    <property type="entry name" value="ABC TRANSPORTER ABCH.3"/>
    <property type="match status" value="1"/>
</dbReference>
<feature type="coiled-coil region" evidence="1">
    <location>
        <begin position="264"/>
        <end position="298"/>
    </location>
</feature>
<organism evidence="3">
    <name type="scientific">Myoviridae sp. ctplG2</name>
    <dbReference type="NCBI Taxonomy" id="2826700"/>
    <lineage>
        <taxon>Viruses</taxon>
        <taxon>Duplodnaviria</taxon>
        <taxon>Heunggongvirae</taxon>
        <taxon>Uroviricota</taxon>
        <taxon>Caudoviricetes</taxon>
    </lineage>
</organism>
<reference evidence="3" key="1">
    <citation type="journal article" date="2021" name="Proc. Natl. Acad. Sci. U.S.A.">
        <title>A Catalog of Tens of Thousands of Viruses from Human Metagenomes Reveals Hidden Associations with Chronic Diseases.</title>
        <authorList>
            <person name="Tisza M.J."/>
            <person name="Buck C.B."/>
        </authorList>
    </citation>
    <scope>NUCLEOTIDE SEQUENCE</scope>
    <source>
        <strain evidence="3">CtplG2</strain>
    </source>
</reference>
<dbReference type="InterPro" id="IPR027417">
    <property type="entry name" value="P-loop_NTPase"/>
</dbReference>
<feature type="domain" description="Rad50/SbcC-type AAA" evidence="2">
    <location>
        <begin position="8"/>
        <end position="285"/>
    </location>
</feature>
<protein>
    <submittedName>
        <fullName evidence="3">RecN</fullName>
    </submittedName>
</protein>
<feature type="coiled-coil region" evidence="1">
    <location>
        <begin position="328"/>
        <end position="378"/>
    </location>
</feature>